<evidence type="ECO:0000256" key="5">
    <source>
        <dbReference type="ARBA" id="ARBA00023004"/>
    </source>
</evidence>
<comment type="similarity">
    <text evidence="1">Belongs to the carotenoid oxygenase family.</text>
</comment>
<evidence type="ECO:0000256" key="7">
    <source>
        <dbReference type="ARBA" id="ARBA00048709"/>
    </source>
</evidence>
<dbReference type="GO" id="GO:0009570">
    <property type="term" value="C:chloroplast stroma"/>
    <property type="evidence" value="ECO:0007669"/>
    <property type="project" value="TreeGrafter"/>
</dbReference>
<evidence type="ECO:0000313" key="9">
    <source>
        <dbReference type="EMBL" id="GAA0153058.1"/>
    </source>
</evidence>
<proteinExistence type="inferred from homology"/>
<dbReference type="PANTHER" id="PTHR10543:SF89">
    <property type="entry name" value="CAROTENOID 9,10(9',10')-CLEAVAGE DIOXYGENASE 1"/>
    <property type="match status" value="1"/>
</dbReference>
<sequence length="122" mass="13872">MVGGGKKVISCFREEAECYIDIVKVLEDGDLQTIGMLDYDKRLAHSFTAHPKVDPFTGEMFTFGYSTRAQPYLTYRVISKDGFMHDPVPITIPDPVMMHDFAITENYAIFMNLPLIFKPKVS</sequence>
<evidence type="ECO:0000313" key="10">
    <source>
        <dbReference type="Proteomes" id="UP001454036"/>
    </source>
</evidence>
<accession>A0AAV3PPM7</accession>
<dbReference type="EC" id="1.14.99.n4" evidence="6"/>
<feature type="binding site" evidence="8">
    <location>
        <position position="50"/>
    </location>
    <ligand>
        <name>Fe cation</name>
        <dbReference type="ChEBI" id="CHEBI:24875"/>
        <note>catalytic</note>
    </ligand>
</feature>
<name>A0AAV3PPM7_LITER</name>
<dbReference type="GO" id="GO:0010436">
    <property type="term" value="F:carotenoid dioxygenase activity"/>
    <property type="evidence" value="ECO:0007669"/>
    <property type="project" value="TreeGrafter"/>
</dbReference>
<comment type="catalytic activity">
    <reaction evidence="7">
        <text>all-trans-zeaxanthin + 2 O2 = 4,9-dimethyldodeca-2,4,6,8,10-pentaenedial + 2 (3R)-hydroxy-beta-ionone</text>
        <dbReference type="Rhea" id="RHEA:26393"/>
        <dbReference type="ChEBI" id="CHEBI:15379"/>
        <dbReference type="ChEBI" id="CHEBI:27547"/>
        <dbReference type="ChEBI" id="CHEBI:53171"/>
        <dbReference type="ChEBI" id="CHEBI:53173"/>
        <dbReference type="EC" id="1.14.99.n4"/>
    </reaction>
</comment>
<dbReference type="GO" id="GO:0016121">
    <property type="term" value="P:carotene catabolic process"/>
    <property type="evidence" value="ECO:0007669"/>
    <property type="project" value="TreeGrafter"/>
</dbReference>
<evidence type="ECO:0000256" key="4">
    <source>
        <dbReference type="ARBA" id="ARBA00023002"/>
    </source>
</evidence>
<dbReference type="Proteomes" id="UP001454036">
    <property type="component" value="Unassembled WGS sequence"/>
</dbReference>
<feature type="binding site" evidence="8">
    <location>
        <position position="99"/>
    </location>
    <ligand>
        <name>Fe cation</name>
        <dbReference type="ChEBI" id="CHEBI:24875"/>
        <note>catalytic</note>
    </ligand>
</feature>
<keyword evidence="4" id="KW-0560">Oxidoreductase</keyword>
<dbReference type="AlphaFoldDB" id="A0AAV3PPM7"/>
<evidence type="ECO:0000256" key="2">
    <source>
        <dbReference type="ARBA" id="ARBA00022723"/>
    </source>
</evidence>
<evidence type="ECO:0000256" key="8">
    <source>
        <dbReference type="PIRSR" id="PIRSR604294-1"/>
    </source>
</evidence>
<keyword evidence="2 8" id="KW-0479">Metal-binding</keyword>
<protein>
    <recommendedName>
        <fullName evidence="6">carotenoid 9,10-dioxygenase</fullName>
        <ecNumber evidence="6">1.14.99.n4</ecNumber>
    </recommendedName>
</protein>
<keyword evidence="5 8" id="KW-0408">Iron</keyword>
<gene>
    <name evidence="9" type="ORF">LIER_11382</name>
</gene>
<keyword evidence="3" id="KW-0223">Dioxygenase</keyword>
<dbReference type="InterPro" id="IPR004294">
    <property type="entry name" value="Carotenoid_Oase"/>
</dbReference>
<dbReference type="Pfam" id="PF03055">
    <property type="entry name" value="RPE65"/>
    <property type="match status" value="1"/>
</dbReference>
<keyword evidence="10" id="KW-1185">Reference proteome</keyword>
<dbReference type="EMBL" id="BAABME010002106">
    <property type="protein sequence ID" value="GAA0153058.1"/>
    <property type="molecule type" value="Genomic_DNA"/>
</dbReference>
<organism evidence="9 10">
    <name type="scientific">Lithospermum erythrorhizon</name>
    <name type="common">Purple gromwell</name>
    <name type="synonym">Lithospermum officinale var. erythrorhizon</name>
    <dbReference type="NCBI Taxonomy" id="34254"/>
    <lineage>
        <taxon>Eukaryota</taxon>
        <taxon>Viridiplantae</taxon>
        <taxon>Streptophyta</taxon>
        <taxon>Embryophyta</taxon>
        <taxon>Tracheophyta</taxon>
        <taxon>Spermatophyta</taxon>
        <taxon>Magnoliopsida</taxon>
        <taxon>eudicotyledons</taxon>
        <taxon>Gunneridae</taxon>
        <taxon>Pentapetalae</taxon>
        <taxon>asterids</taxon>
        <taxon>lamiids</taxon>
        <taxon>Boraginales</taxon>
        <taxon>Boraginaceae</taxon>
        <taxon>Boraginoideae</taxon>
        <taxon>Lithospermeae</taxon>
        <taxon>Lithospermum</taxon>
    </lineage>
</organism>
<dbReference type="PANTHER" id="PTHR10543">
    <property type="entry name" value="BETA-CAROTENE DIOXYGENASE"/>
    <property type="match status" value="1"/>
</dbReference>
<evidence type="ECO:0000256" key="1">
    <source>
        <dbReference type="ARBA" id="ARBA00006787"/>
    </source>
</evidence>
<dbReference type="GO" id="GO:0046872">
    <property type="term" value="F:metal ion binding"/>
    <property type="evidence" value="ECO:0007669"/>
    <property type="project" value="UniProtKB-KW"/>
</dbReference>
<comment type="caution">
    <text evidence="9">The sequence shown here is derived from an EMBL/GenBank/DDBJ whole genome shotgun (WGS) entry which is preliminary data.</text>
</comment>
<evidence type="ECO:0000256" key="3">
    <source>
        <dbReference type="ARBA" id="ARBA00022964"/>
    </source>
</evidence>
<evidence type="ECO:0000256" key="6">
    <source>
        <dbReference type="ARBA" id="ARBA00039084"/>
    </source>
</evidence>
<comment type="cofactor">
    <cofactor evidence="8">
        <name>Fe(2+)</name>
        <dbReference type="ChEBI" id="CHEBI:29033"/>
    </cofactor>
    <text evidence="8">Binds 1 Fe(2+) ion per subunit.</text>
</comment>
<reference evidence="9 10" key="1">
    <citation type="submission" date="2024-01" db="EMBL/GenBank/DDBJ databases">
        <title>The complete chloroplast genome sequence of Lithospermum erythrorhizon: insights into the phylogenetic relationship among Boraginaceae species and the maternal lineages of purple gromwells.</title>
        <authorList>
            <person name="Okada T."/>
            <person name="Watanabe K."/>
        </authorList>
    </citation>
    <scope>NUCLEOTIDE SEQUENCE [LARGE SCALE GENOMIC DNA]</scope>
</reference>